<dbReference type="InterPro" id="IPR038586">
    <property type="entry name" value="Tctex-1-like_sf"/>
</dbReference>
<dbReference type="CDD" id="cd21451">
    <property type="entry name" value="DLC-like_TCTEX1D"/>
    <property type="match status" value="1"/>
</dbReference>
<protein>
    <submittedName>
        <fullName evidence="4">Uncharacterized protein</fullName>
    </submittedName>
</protein>
<dbReference type="Proteomes" id="UP001217089">
    <property type="component" value="Unassembled WGS sequence"/>
</dbReference>
<dbReference type="EMBL" id="JARBDR010000440">
    <property type="protein sequence ID" value="KAJ8313107.1"/>
    <property type="molecule type" value="Genomic_DNA"/>
</dbReference>
<keyword evidence="3" id="KW-0812">Transmembrane</keyword>
<gene>
    <name evidence="4" type="ORF">KUTeg_010480</name>
</gene>
<sequence>METTDFKKNWLRPNYSRNKNQSIKKATNLNSTKIGADQDKNTQNSSEKVIPKTKNVNPKVKVTEHGGKAFLTDGPNLQDYTEALSRYNNSRQNSQPGNHSLSGSVSSQSALTDARLSQHLDTAINNRPISATTDTTLQTETDTEAKQIDDSNLPLIMRRLKLTRAAKSNPGGASDAPSDMSKIMAMTKIVKAVKTMHVNRQQRLEASGNVTTKNKLRKFMPEQATDVIFNILKSTLQDKKYEPKSCAVLSKTLCEMIKNEIKSLKFPRYKFVSHVTIGQRADQSILCASKCVWNVGTDDYACSEFSNSSLFASAVNVLLVTLAIFILYIYSIINSSNKTLDTGPHADVHIHCANSGSGVDVITDSPCPPIATETGILAR</sequence>
<keyword evidence="3" id="KW-1133">Transmembrane helix</keyword>
<evidence type="ECO:0000313" key="5">
    <source>
        <dbReference type="Proteomes" id="UP001217089"/>
    </source>
</evidence>
<feature type="compositionally biased region" description="Polar residues" evidence="2">
    <location>
        <begin position="88"/>
        <end position="99"/>
    </location>
</feature>
<feature type="compositionally biased region" description="Polar residues" evidence="2">
    <location>
        <begin position="122"/>
        <end position="131"/>
    </location>
</feature>
<name>A0ABQ9FB80_TEGGR</name>
<feature type="region of interest" description="Disordered" evidence="2">
    <location>
        <begin position="122"/>
        <end position="144"/>
    </location>
</feature>
<keyword evidence="5" id="KW-1185">Reference proteome</keyword>
<evidence type="ECO:0000256" key="3">
    <source>
        <dbReference type="SAM" id="Phobius"/>
    </source>
</evidence>
<comment type="similarity">
    <text evidence="1">Belongs to the dynein light chain Tctex-type family.</text>
</comment>
<evidence type="ECO:0000313" key="4">
    <source>
        <dbReference type="EMBL" id="KAJ8313107.1"/>
    </source>
</evidence>
<reference evidence="4 5" key="1">
    <citation type="submission" date="2022-12" db="EMBL/GenBank/DDBJ databases">
        <title>Chromosome-level genome of Tegillarca granosa.</title>
        <authorList>
            <person name="Kim J."/>
        </authorList>
    </citation>
    <scope>NUCLEOTIDE SEQUENCE [LARGE SCALE GENOMIC DNA]</scope>
    <source>
        <strain evidence="4">Teg-2019</strain>
        <tissue evidence="4">Adductor muscle</tissue>
    </source>
</reference>
<dbReference type="Pfam" id="PF03645">
    <property type="entry name" value="Tctex-1"/>
    <property type="match status" value="1"/>
</dbReference>
<feature type="compositionally biased region" description="Polar residues" evidence="2">
    <location>
        <begin position="15"/>
        <end position="33"/>
    </location>
</feature>
<proteinExistence type="inferred from homology"/>
<evidence type="ECO:0000256" key="2">
    <source>
        <dbReference type="SAM" id="MobiDB-lite"/>
    </source>
</evidence>
<feature type="compositionally biased region" description="Low complexity" evidence="2">
    <location>
        <begin position="100"/>
        <end position="109"/>
    </location>
</feature>
<dbReference type="PANTHER" id="PTHR21255">
    <property type="entry name" value="T-COMPLEX-ASSOCIATED-TESTIS-EXPRESSED 1/ DYNEIN LIGHT CHAIN"/>
    <property type="match status" value="1"/>
</dbReference>
<evidence type="ECO:0000256" key="1">
    <source>
        <dbReference type="ARBA" id="ARBA00005361"/>
    </source>
</evidence>
<keyword evidence="3" id="KW-0472">Membrane</keyword>
<comment type="caution">
    <text evidence="4">The sequence shown here is derived from an EMBL/GenBank/DDBJ whole genome shotgun (WGS) entry which is preliminary data.</text>
</comment>
<dbReference type="PANTHER" id="PTHR21255:SF7">
    <property type="entry name" value="DYNEIN LIGHT CHAIN TCTEX-TYPE PROTEIN 2B"/>
    <property type="match status" value="1"/>
</dbReference>
<feature type="region of interest" description="Disordered" evidence="2">
    <location>
        <begin position="88"/>
        <end position="110"/>
    </location>
</feature>
<feature type="region of interest" description="Disordered" evidence="2">
    <location>
        <begin position="1"/>
        <end position="57"/>
    </location>
</feature>
<feature type="transmembrane region" description="Helical" evidence="3">
    <location>
        <begin position="310"/>
        <end position="330"/>
    </location>
</feature>
<organism evidence="4 5">
    <name type="scientific">Tegillarca granosa</name>
    <name type="common">Malaysian cockle</name>
    <name type="synonym">Anadara granosa</name>
    <dbReference type="NCBI Taxonomy" id="220873"/>
    <lineage>
        <taxon>Eukaryota</taxon>
        <taxon>Metazoa</taxon>
        <taxon>Spiralia</taxon>
        <taxon>Lophotrochozoa</taxon>
        <taxon>Mollusca</taxon>
        <taxon>Bivalvia</taxon>
        <taxon>Autobranchia</taxon>
        <taxon>Pteriomorphia</taxon>
        <taxon>Arcoida</taxon>
        <taxon>Arcoidea</taxon>
        <taxon>Arcidae</taxon>
        <taxon>Tegillarca</taxon>
    </lineage>
</organism>
<dbReference type="Gene3D" id="3.30.1140.40">
    <property type="entry name" value="Tctex-1"/>
    <property type="match status" value="1"/>
</dbReference>
<dbReference type="InterPro" id="IPR005334">
    <property type="entry name" value="Tctex-1-like"/>
</dbReference>
<accession>A0ABQ9FB80</accession>